<evidence type="ECO:0000313" key="1">
    <source>
        <dbReference type="EMBL" id="XBT96765.1"/>
    </source>
</evidence>
<keyword evidence="1" id="KW-0614">Plasmid</keyword>
<sequence>MPVSELRQTPVLIAEIHFSEGCVAPVGCSMYSQIRLLLEITPSLEAQSQIRAVDIGDNRSARAFRNQNANNPCNIPAGKIAGNKAAIIF</sequence>
<protein>
    <submittedName>
        <fullName evidence="1">Uncharacterized protein</fullName>
    </submittedName>
</protein>
<dbReference type="RefSeq" id="WP_174177328.1">
    <property type="nucleotide sequence ID" value="NZ_CP157962.1"/>
</dbReference>
<organism evidence="1">
    <name type="scientific">Rhizobium sp. ZPR3</name>
    <dbReference type="NCBI Taxonomy" id="3158967"/>
    <lineage>
        <taxon>Bacteria</taxon>
        <taxon>Pseudomonadati</taxon>
        <taxon>Pseudomonadota</taxon>
        <taxon>Alphaproteobacteria</taxon>
        <taxon>Hyphomicrobiales</taxon>
        <taxon>Rhizobiaceae</taxon>
        <taxon>Rhizobium/Agrobacterium group</taxon>
        <taxon>Rhizobium</taxon>
    </lineage>
</organism>
<dbReference type="AlphaFoldDB" id="A0AAU7S2S0"/>
<dbReference type="EMBL" id="CP157962">
    <property type="protein sequence ID" value="XBT96765.1"/>
    <property type="molecule type" value="Genomic_DNA"/>
</dbReference>
<name>A0AAU7S2S0_9HYPH</name>
<geneLocation type="plasmid" evidence="1">
    <name>unnamed2</name>
</geneLocation>
<reference evidence="1" key="1">
    <citation type="submission" date="2024-06" db="EMBL/GenBank/DDBJ databases">
        <authorList>
            <person name="Li T."/>
            <person name="Gao R."/>
        </authorList>
    </citation>
    <scope>NUCLEOTIDE SEQUENCE</scope>
    <source>
        <strain evidence="1">ZPR3</strain>
        <plasmid evidence="1">unnamed2</plasmid>
    </source>
</reference>
<gene>
    <name evidence="1" type="ORF">ABM479_31465</name>
</gene>
<proteinExistence type="predicted"/>
<accession>A0AAU7S2S0</accession>